<dbReference type="EMBL" id="JBHSPP010000017">
    <property type="protein sequence ID" value="MFC5707606.1"/>
    <property type="molecule type" value="Genomic_DNA"/>
</dbReference>
<evidence type="ECO:0000313" key="1">
    <source>
        <dbReference type="EMBL" id="MFC5707606.1"/>
    </source>
</evidence>
<evidence type="ECO:0008006" key="3">
    <source>
        <dbReference type="Google" id="ProtNLM"/>
    </source>
</evidence>
<protein>
    <recommendedName>
        <fullName evidence="3">Lysozyme inhibitor LprI N-terminal domain-containing protein</fullName>
    </recommendedName>
</protein>
<name>A0ABW0YCV8_9GAMM</name>
<comment type="caution">
    <text evidence="1">The sequence shown here is derived from an EMBL/GenBank/DDBJ whole genome shotgun (WGS) entry which is preliminary data.</text>
</comment>
<proteinExistence type="predicted"/>
<dbReference type="RefSeq" id="WP_156128297.1">
    <property type="nucleotide sequence ID" value="NZ_CDDF01000011.1"/>
</dbReference>
<dbReference type="Proteomes" id="UP001596132">
    <property type="component" value="Unassembled WGS sequence"/>
</dbReference>
<evidence type="ECO:0000313" key="2">
    <source>
        <dbReference type="Proteomes" id="UP001596132"/>
    </source>
</evidence>
<sequence>MNTVLALIPLLAALGSQGHNDSAYPICDSFVEDAKAYSVRDKDELIALRAEVRDATDLAYFERLYSTSSDKLLAAYAQEDGLTLEQAKAKAFHDAQAWEGALLDVGISMQGVTQEADWNAVFKGCLDNLQASL</sequence>
<gene>
    <name evidence="1" type="ORF">ACFPVW_16440</name>
</gene>
<accession>A0ABW0YCV8</accession>
<reference evidence="2" key="1">
    <citation type="journal article" date="2019" name="Int. J. Syst. Evol. Microbiol.">
        <title>The Global Catalogue of Microorganisms (GCM) 10K type strain sequencing project: providing services to taxonomists for standard genome sequencing and annotation.</title>
        <authorList>
            <consortium name="The Broad Institute Genomics Platform"/>
            <consortium name="The Broad Institute Genome Sequencing Center for Infectious Disease"/>
            <person name="Wu L."/>
            <person name="Ma J."/>
        </authorList>
    </citation>
    <scope>NUCLEOTIDE SEQUENCE [LARGE SCALE GENOMIC DNA]</scope>
    <source>
        <strain evidence="2">KCTC 15012</strain>
    </source>
</reference>
<keyword evidence="2" id="KW-1185">Reference proteome</keyword>
<organism evidence="1 2">
    <name type="scientific">Aeromonas eucrenophila</name>
    <dbReference type="NCBI Taxonomy" id="649"/>
    <lineage>
        <taxon>Bacteria</taxon>
        <taxon>Pseudomonadati</taxon>
        <taxon>Pseudomonadota</taxon>
        <taxon>Gammaproteobacteria</taxon>
        <taxon>Aeromonadales</taxon>
        <taxon>Aeromonadaceae</taxon>
        <taxon>Aeromonas</taxon>
    </lineage>
</organism>